<keyword evidence="2" id="KW-1185">Reference proteome</keyword>
<organism evidence="1 2">
    <name type="scientific">Solanum verrucosum</name>
    <dbReference type="NCBI Taxonomy" id="315347"/>
    <lineage>
        <taxon>Eukaryota</taxon>
        <taxon>Viridiplantae</taxon>
        <taxon>Streptophyta</taxon>
        <taxon>Embryophyta</taxon>
        <taxon>Tracheophyta</taxon>
        <taxon>Spermatophyta</taxon>
        <taxon>Magnoliopsida</taxon>
        <taxon>eudicotyledons</taxon>
        <taxon>Gunneridae</taxon>
        <taxon>Pentapetalae</taxon>
        <taxon>asterids</taxon>
        <taxon>lamiids</taxon>
        <taxon>Solanales</taxon>
        <taxon>Solanaceae</taxon>
        <taxon>Solanoideae</taxon>
        <taxon>Solaneae</taxon>
        <taxon>Solanum</taxon>
    </lineage>
</organism>
<name>A0AAF0UWI3_SOLVR</name>
<reference evidence="1" key="1">
    <citation type="submission" date="2023-08" db="EMBL/GenBank/DDBJ databases">
        <title>A de novo genome assembly of Solanum verrucosum Schlechtendal, a Mexican diploid species geographically isolated from the other diploid A-genome species in potato relatives.</title>
        <authorList>
            <person name="Hosaka K."/>
        </authorList>
    </citation>
    <scope>NUCLEOTIDE SEQUENCE</scope>
    <source>
        <tissue evidence="1">Young leaves</tissue>
    </source>
</reference>
<dbReference type="PANTHER" id="PTHR46148:SF56">
    <property type="entry name" value="RETROTRANSPOSON PROTEIN"/>
    <property type="match status" value="1"/>
</dbReference>
<evidence type="ECO:0000313" key="1">
    <source>
        <dbReference type="EMBL" id="WMV53962.1"/>
    </source>
</evidence>
<sequence length="113" mass="12971">MLKKCMGDPSIIVPTENTGIKDNLSYEEILVQVIDHQVRKLRTNEVALVKVSWRNQFVEEPNREADEDMKRRYPHLFPSGEIPNKDASHSLWLSMISFEDECSQGGDIVTSHT</sequence>
<protein>
    <submittedName>
        <fullName evidence="1">Uncharacterized protein</fullName>
    </submittedName>
</protein>
<gene>
    <name evidence="1" type="ORF">MTR67_047347</name>
</gene>
<dbReference type="EMBL" id="CP133622">
    <property type="protein sequence ID" value="WMV53962.1"/>
    <property type="molecule type" value="Genomic_DNA"/>
</dbReference>
<dbReference type="PANTHER" id="PTHR46148">
    <property type="entry name" value="CHROMO DOMAIN-CONTAINING PROTEIN"/>
    <property type="match status" value="1"/>
</dbReference>
<evidence type="ECO:0000313" key="2">
    <source>
        <dbReference type="Proteomes" id="UP001234989"/>
    </source>
</evidence>
<dbReference type="AlphaFoldDB" id="A0AAF0UWI3"/>
<dbReference type="Proteomes" id="UP001234989">
    <property type="component" value="Chromosome 11"/>
</dbReference>
<accession>A0AAF0UWI3</accession>
<proteinExistence type="predicted"/>